<feature type="signal peptide" evidence="1">
    <location>
        <begin position="1"/>
        <end position="25"/>
    </location>
</feature>
<dbReference type="AlphaFoldDB" id="A0A1L8Z9T6"/>
<dbReference type="OrthoDB" id="352915at2"/>
<geneLocation type="plasmid" evidence="2">
    <name>unnamed</name>
</geneLocation>
<gene>
    <name evidence="2" type="ORF">ER70_08420</name>
</gene>
<feature type="chain" id="PRO_5012182852" description="Lipoprotein" evidence="1">
    <location>
        <begin position="26"/>
        <end position="97"/>
    </location>
</feature>
<dbReference type="PROSITE" id="PS51257">
    <property type="entry name" value="PROKAR_LIPOPROTEIN"/>
    <property type="match status" value="1"/>
</dbReference>
<evidence type="ECO:0008006" key="3">
    <source>
        <dbReference type="Google" id="ProtNLM"/>
    </source>
</evidence>
<dbReference type="Pfam" id="PF17472">
    <property type="entry name" value="DUF5425"/>
    <property type="match status" value="1"/>
</dbReference>
<dbReference type="InterPro" id="IPR035340">
    <property type="entry name" value="DUF5425"/>
</dbReference>
<reference evidence="2" key="1">
    <citation type="journal article" date="2015" name="Microbiology">
        <title>Similarities in murine infection and immune response to Borrelia bissettii and Borrelia burgdorferi sensu stricto.</title>
        <authorList>
            <person name="Leydet B.F.Jr."/>
            <person name="Liang F.T."/>
        </authorList>
    </citation>
    <scope>NUCLEOTIDE SEQUENCE [LARGE SCALE GENOMIC DNA]</scope>
    <source>
        <strain evidence="2">CO275</strain>
        <plasmid evidence="2">unnamed</plasmid>
    </source>
</reference>
<evidence type="ECO:0000313" key="2">
    <source>
        <dbReference type="EMBL" id="OJH14504.1"/>
    </source>
</evidence>
<keyword evidence="2" id="KW-0614">Plasmid</keyword>
<organism evidence="2">
    <name type="scientific">Borrelia bissettiae</name>
    <name type="common">Borreliella bissettiae</name>
    <dbReference type="NCBI Taxonomy" id="64897"/>
    <lineage>
        <taxon>Bacteria</taxon>
        <taxon>Pseudomonadati</taxon>
        <taxon>Spirochaetota</taxon>
        <taxon>Spirochaetia</taxon>
        <taxon>Spirochaetales</taxon>
        <taxon>Borreliaceae</taxon>
        <taxon>Borreliella</taxon>
    </lineage>
</organism>
<keyword evidence="1" id="KW-0732">Signal</keyword>
<reference evidence="2" key="2">
    <citation type="submission" date="2015-07" db="EMBL/GenBank/DDBJ databases">
        <authorList>
            <person name="Noorani M."/>
        </authorList>
    </citation>
    <scope>NUCLEOTIDE SEQUENCE</scope>
    <source>
        <strain evidence="2">CO275</strain>
        <plasmid evidence="2">unnamed</plasmid>
    </source>
</reference>
<comment type="caution">
    <text evidence="2">The sequence shown here is derived from an EMBL/GenBank/DDBJ whole genome shotgun (WGS) entry which is preliminary data.</text>
</comment>
<name>A0A1L8Z9T6_BORBI</name>
<sequence length="97" mass="11146">MSKKFAISLLSIILNFLLVLGCALSANTDESKIDRISNFEKKYMNNLDYQCLSRKESAVRNSQIKLSGNINEKRFHSSRISNVSNYYDKTNTSCKRK</sequence>
<accession>A0A1L8Z9T6</accession>
<proteinExistence type="predicted"/>
<evidence type="ECO:0000256" key="1">
    <source>
        <dbReference type="SAM" id="SignalP"/>
    </source>
</evidence>
<protein>
    <recommendedName>
        <fullName evidence="3">Lipoprotein</fullName>
    </recommendedName>
</protein>
<dbReference type="EMBL" id="JNBW01000525">
    <property type="protein sequence ID" value="OJH14504.1"/>
    <property type="molecule type" value="Genomic_DNA"/>
</dbReference>